<evidence type="ECO:0000259" key="3">
    <source>
        <dbReference type="PROSITE" id="PS50977"/>
    </source>
</evidence>
<dbReference type="InterPro" id="IPR001647">
    <property type="entry name" value="HTH_TetR"/>
</dbReference>
<sequence>MNAVPSRRIYGGASPEVRVAERRARLLEAGLALLGTEGLRGTTVRGVIERARLTPRYFYESFQDLDSLITAVYDGVVADLREAAMAALLAAPDRTTDRVRAVVTTVIDFYGDDPRKGRLVLAEAMASPVLAERRLATSQMFAKMMTGEPILHSDPSREIMMAARFIVGGFSEILTDWLQGDLSAERPELVERCTALIMATLISAATAGSA</sequence>
<proteinExistence type="predicted"/>
<dbReference type="PANTHER" id="PTHR30055">
    <property type="entry name" value="HTH-TYPE TRANSCRIPTIONAL REGULATOR RUTR"/>
    <property type="match status" value="1"/>
</dbReference>
<name>A0A3N1D6T2_9ACTN</name>
<keyword evidence="1 2" id="KW-0238">DNA-binding</keyword>
<accession>A0A3N1D6T2</accession>
<dbReference type="PANTHER" id="PTHR30055:SF226">
    <property type="entry name" value="HTH-TYPE TRANSCRIPTIONAL REGULATOR PKSA"/>
    <property type="match status" value="1"/>
</dbReference>
<reference evidence="4 5" key="1">
    <citation type="submission" date="2018-11" db="EMBL/GenBank/DDBJ databases">
        <title>Sequencing the genomes of 1000 actinobacteria strains.</title>
        <authorList>
            <person name="Klenk H.-P."/>
        </authorList>
    </citation>
    <scope>NUCLEOTIDE SEQUENCE [LARGE SCALE GENOMIC DNA]</scope>
    <source>
        <strain evidence="4 5">DSM 44254</strain>
    </source>
</reference>
<evidence type="ECO:0000256" key="2">
    <source>
        <dbReference type="PROSITE-ProRule" id="PRU00335"/>
    </source>
</evidence>
<feature type="domain" description="HTH tetR-type" evidence="3">
    <location>
        <begin position="20"/>
        <end position="80"/>
    </location>
</feature>
<organism evidence="4 5">
    <name type="scientific">Actinocorallia herbida</name>
    <dbReference type="NCBI Taxonomy" id="58109"/>
    <lineage>
        <taxon>Bacteria</taxon>
        <taxon>Bacillati</taxon>
        <taxon>Actinomycetota</taxon>
        <taxon>Actinomycetes</taxon>
        <taxon>Streptosporangiales</taxon>
        <taxon>Thermomonosporaceae</taxon>
        <taxon>Actinocorallia</taxon>
    </lineage>
</organism>
<evidence type="ECO:0000256" key="1">
    <source>
        <dbReference type="ARBA" id="ARBA00023125"/>
    </source>
</evidence>
<dbReference type="SUPFAM" id="SSF46689">
    <property type="entry name" value="Homeodomain-like"/>
    <property type="match status" value="1"/>
</dbReference>
<dbReference type="Proteomes" id="UP000272400">
    <property type="component" value="Unassembled WGS sequence"/>
</dbReference>
<dbReference type="AlphaFoldDB" id="A0A3N1D6T2"/>
<dbReference type="RefSeq" id="WP_123668316.1">
    <property type="nucleotide sequence ID" value="NZ_RJKE01000001.1"/>
</dbReference>
<dbReference type="EMBL" id="RJKE01000001">
    <property type="protein sequence ID" value="ROO89176.1"/>
    <property type="molecule type" value="Genomic_DNA"/>
</dbReference>
<dbReference type="PROSITE" id="PS50977">
    <property type="entry name" value="HTH_TETR_2"/>
    <property type="match status" value="1"/>
</dbReference>
<gene>
    <name evidence="4" type="ORF">EDD29_6863</name>
</gene>
<evidence type="ECO:0000313" key="4">
    <source>
        <dbReference type="EMBL" id="ROO89176.1"/>
    </source>
</evidence>
<feature type="DNA-binding region" description="H-T-H motif" evidence="2">
    <location>
        <begin position="43"/>
        <end position="62"/>
    </location>
</feature>
<dbReference type="Gene3D" id="1.10.357.10">
    <property type="entry name" value="Tetracycline Repressor, domain 2"/>
    <property type="match status" value="1"/>
</dbReference>
<evidence type="ECO:0000313" key="5">
    <source>
        <dbReference type="Proteomes" id="UP000272400"/>
    </source>
</evidence>
<dbReference type="GO" id="GO:0000976">
    <property type="term" value="F:transcription cis-regulatory region binding"/>
    <property type="evidence" value="ECO:0007669"/>
    <property type="project" value="TreeGrafter"/>
</dbReference>
<keyword evidence="5" id="KW-1185">Reference proteome</keyword>
<dbReference type="OrthoDB" id="4802216at2"/>
<comment type="caution">
    <text evidence="4">The sequence shown here is derived from an EMBL/GenBank/DDBJ whole genome shotgun (WGS) entry which is preliminary data.</text>
</comment>
<dbReference type="InterPro" id="IPR009057">
    <property type="entry name" value="Homeodomain-like_sf"/>
</dbReference>
<dbReference type="GO" id="GO:0003700">
    <property type="term" value="F:DNA-binding transcription factor activity"/>
    <property type="evidence" value="ECO:0007669"/>
    <property type="project" value="TreeGrafter"/>
</dbReference>
<dbReference type="Pfam" id="PF00440">
    <property type="entry name" value="TetR_N"/>
    <property type="match status" value="1"/>
</dbReference>
<protein>
    <submittedName>
        <fullName evidence="4">TetR family transcriptional regulator</fullName>
    </submittedName>
</protein>
<dbReference type="InterPro" id="IPR050109">
    <property type="entry name" value="HTH-type_TetR-like_transc_reg"/>
</dbReference>